<dbReference type="Pfam" id="PF00535">
    <property type="entry name" value="Glycos_transf_2"/>
    <property type="match status" value="1"/>
</dbReference>
<dbReference type="EMBL" id="WKJI01000001">
    <property type="protein sequence ID" value="MRX45675.1"/>
    <property type="molecule type" value="Genomic_DNA"/>
</dbReference>
<dbReference type="PANTHER" id="PTHR22916">
    <property type="entry name" value="GLYCOSYLTRANSFERASE"/>
    <property type="match status" value="1"/>
</dbReference>
<dbReference type="PANTHER" id="PTHR22916:SF3">
    <property type="entry name" value="UDP-GLCNAC:BETAGAL BETA-1,3-N-ACETYLGLUCOSAMINYLTRANSFERASE-LIKE PROTEIN 1"/>
    <property type="match status" value="1"/>
</dbReference>
<keyword evidence="3" id="KW-1185">Reference proteome</keyword>
<dbReference type="InterPro" id="IPR001173">
    <property type="entry name" value="Glyco_trans_2-like"/>
</dbReference>
<name>A0A7K0FJR9_9SPHI</name>
<dbReference type="Proteomes" id="UP000462931">
    <property type="component" value="Unassembled WGS sequence"/>
</dbReference>
<evidence type="ECO:0000259" key="1">
    <source>
        <dbReference type="Pfam" id="PF00535"/>
    </source>
</evidence>
<dbReference type="GO" id="GO:0016758">
    <property type="term" value="F:hexosyltransferase activity"/>
    <property type="evidence" value="ECO:0007669"/>
    <property type="project" value="UniProtKB-ARBA"/>
</dbReference>
<keyword evidence="2" id="KW-0808">Transferase</keyword>
<organism evidence="2 3">
    <name type="scientific">Pedobacter puniceum</name>
    <dbReference type="NCBI Taxonomy" id="2666136"/>
    <lineage>
        <taxon>Bacteria</taxon>
        <taxon>Pseudomonadati</taxon>
        <taxon>Bacteroidota</taxon>
        <taxon>Sphingobacteriia</taxon>
        <taxon>Sphingobacteriales</taxon>
        <taxon>Sphingobacteriaceae</taxon>
        <taxon>Pedobacter</taxon>
    </lineage>
</organism>
<evidence type="ECO:0000313" key="3">
    <source>
        <dbReference type="Proteomes" id="UP000462931"/>
    </source>
</evidence>
<dbReference type="Gene3D" id="3.90.550.10">
    <property type="entry name" value="Spore Coat Polysaccharide Biosynthesis Protein SpsA, Chain A"/>
    <property type="match status" value="1"/>
</dbReference>
<comment type="caution">
    <text evidence="2">The sequence shown here is derived from an EMBL/GenBank/DDBJ whole genome shotgun (WGS) entry which is preliminary data.</text>
</comment>
<gene>
    <name evidence="2" type="ORF">GJJ64_00560</name>
</gene>
<accession>A0A7K0FJR9</accession>
<dbReference type="CDD" id="cd00761">
    <property type="entry name" value="Glyco_tranf_GTA_type"/>
    <property type="match status" value="1"/>
</dbReference>
<reference evidence="2 3" key="1">
    <citation type="submission" date="2019-11" db="EMBL/GenBank/DDBJ databases">
        <authorList>
            <person name="Cheng Q."/>
            <person name="Yang Z."/>
        </authorList>
    </citation>
    <scope>NUCLEOTIDE SEQUENCE [LARGE SCALE GENOMIC DNA]</scope>
    <source>
        <strain evidence="2 3">HX-22-1</strain>
    </source>
</reference>
<protein>
    <submittedName>
        <fullName evidence="2">Glycosyltransferase</fullName>
    </submittedName>
</protein>
<dbReference type="AlphaFoldDB" id="A0A7K0FJR9"/>
<dbReference type="InterPro" id="IPR029044">
    <property type="entry name" value="Nucleotide-diphossugar_trans"/>
</dbReference>
<dbReference type="SUPFAM" id="SSF53448">
    <property type="entry name" value="Nucleotide-diphospho-sugar transferases"/>
    <property type="match status" value="1"/>
</dbReference>
<dbReference type="RefSeq" id="WP_154285845.1">
    <property type="nucleotide sequence ID" value="NZ_WKJI01000001.1"/>
</dbReference>
<evidence type="ECO:0000313" key="2">
    <source>
        <dbReference type="EMBL" id="MRX45675.1"/>
    </source>
</evidence>
<proteinExistence type="predicted"/>
<feature type="domain" description="Glycosyltransferase 2-like" evidence="1">
    <location>
        <begin position="3"/>
        <end position="141"/>
    </location>
</feature>
<sequence length="311" mass="36154">MISIIIPVYNSEKFIRETIDSIICQSYQNWECLIIDDHSQDATLEIVKPYLNHKIKIIANGGFGACAARNTGVYYSKGKYIKFLDSDDVLYDNFVLQKQIDFLTLNNHDIVFGKEYYFNNDVYNSPPLKVRGGIISNDNPSSFMKNFPTTSNFLLKKTCLNNLSWNEGIKRGQEFLLLFHLYTLDFKFGFDKNINSCRIRIHESTHRISNTSKYNISDYSYDVLLDMTQLIEKKDDFLLKMELKKLILKDLMEAHKSKNKSAYKNISSLFTHAIFKNISINPYEELIIIISRFNSSIANILFKLGKKVNYI</sequence>